<proteinExistence type="predicted"/>
<comment type="caution">
    <text evidence="1">The sequence shown here is derived from an EMBL/GenBank/DDBJ whole genome shotgun (WGS) entry which is preliminary data.</text>
</comment>
<dbReference type="RefSeq" id="WP_381832546.1">
    <property type="nucleotide sequence ID" value="NZ_JBHTCF010000009.1"/>
</dbReference>
<protein>
    <submittedName>
        <fullName evidence="1">Uncharacterized protein</fullName>
    </submittedName>
</protein>
<evidence type="ECO:0000313" key="1">
    <source>
        <dbReference type="EMBL" id="MFC7306802.1"/>
    </source>
</evidence>
<evidence type="ECO:0000313" key="2">
    <source>
        <dbReference type="Proteomes" id="UP001596523"/>
    </source>
</evidence>
<dbReference type="Proteomes" id="UP001596523">
    <property type="component" value="Unassembled WGS sequence"/>
</dbReference>
<sequence length="97" mass="10449">MTQGPRRLNAIEISPEYIGSYIEFRTVCRQEYVDQGFGEFGAPVTIKGFLLAVSRGMSMARAYTRVIVAVAAPNGLGPIRVTSTLGSHVTVTLSELG</sequence>
<gene>
    <name evidence="1" type="ORF">ACFQVC_21540</name>
</gene>
<name>A0ABW2JNC3_9ACTN</name>
<reference evidence="2" key="1">
    <citation type="journal article" date="2019" name="Int. J. Syst. Evol. Microbiol.">
        <title>The Global Catalogue of Microorganisms (GCM) 10K type strain sequencing project: providing services to taxonomists for standard genome sequencing and annotation.</title>
        <authorList>
            <consortium name="The Broad Institute Genomics Platform"/>
            <consortium name="The Broad Institute Genome Sequencing Center for Infectious Disease"/>
            <person name="Wu L."/>
            <person name="Ma J."/>
        </authorList>
    </citation>
    <scope>NUCLEOTIDE SEQUENCE [LARGE SCALE GENOMIC DNA]</scope>
    <source>
        <strain evidence="2">SYNS20</strain>
    </source>
</reference>
<keyword evidence="2" id="KW-1185">Reference proteome</keyword>
<dbReference type="EMBL" id="JBHTCF010000009">
    <property type="protein sequence ID" value="MFC7306802.1"/>
    <property type="molecule type" value="Genomic_DNA"/>
</dbReference>
<organism evidence="1 2">
    <name type="scientific">Streptomyces monticola</name>
    <dbReference type="NCBI Taxonomy" id="2666263"/>
    <lineage>
        <taxon>Bacteria</taxon>
        <taxon>Bacillati</taxon>
        <taxon>Actinomycetota</taxon>
        <taxon>Actinomycetes</taxon>
        <taxon>Kitasatosporales</taxon>
        <taxon>Streptomycetaceae</taxon>
        <taxon>Streptomyces</taxon>
    </lineage>
</organism>
<accession>A0ABW2JNC3</accession>